<dbReference type="GO" id="GO:0008270">
    <property type="term" value="F:zinc ion binding"/>
    <property type="evidence" value="ECO:0007669"/>
    <property type="project" value="UniProtKB-KW"/>
</dbReference>
<keyword evidence="8" id="KW-0539">Nucleus</keyword>
<dbReference type="SUPFAM" id="SSF57667">
    <property type="entry name" value="beta-beta-alpha zinc fingers"/>
    <property type="match status" value="1"/>
</dbReference>
<evidence type="ECO:0000256" key="1">
    <source>
        <dbReference type="ARBA" id="ARBA00004123"/>
    </source>
</evidence>
<evidence type="ECO:0000256" key="5">
    <source>
        <dbReference type="ARBA" id="ARBA00022833"/>
    </source>
</evidence>
<dbReference type="Pfam" id="PF13465">
    <property type="entry name" value="zf-H2C2_2"/>
    <property type="match status" value="1"/>
</dbReference>
<evidence type="ECO:0000256" key="8">
    <source>
        <dbReference type="ARBA" id="ARBA00023242"/>
    </source>
</evidence>
<dbReference type="GeneTree" id="ENSGT00940000153805"/>
<evidence type="ECO:0000256" key="9">
    <source>
        <dbReference type="PROSITE-ProRule" id="PRU00042"/>
    </source>
</evidence>
<evidence type="ECO:0000256" key="7">
    <source>
        <dbReference type="ARBA" id="ARBA00023163"/>
    </source>
</evidence>
<evidence type="ECO:0000259" key="10">
    <source>
        <dbReference type="PROSITE" id="PS50157"/>
    </source>
</evidence>
<dbReference type="Gene3D" id="3.30.160.60">
    <property type="entry name" value="Classic Zinc Finger"/>
    <property type="match status" value="2"/>
</dbReference>
<evidence type="ECO:0000313" key="11">
    <source>
        <dbReference type="Ensembl" id="ENSMSIP00000001433.1"/>
    </source>
</evidence>
<dbReference type="PANTHER" id="PTHR23234">
    <property type="entry name" value="ZNF44 PROTEIN"/>
    <property type="match status" value="1"/>
</dbReference>
<keyword evidence="5" id="KW-0862">Zinc</keyword>
<dbReference type="AlphaFoldDB" id="A0A8C6MPD4"/>
<dbReference type="SMART" id="SM00355">
    <property type="entry name" value="ZnF_C2H2"/>
    <property type="match status" value="2"/>
</dbReference>
<keyword evidence="3" id="KW-0677">Repeat</keyword>
<dbReference type="PROSITE" id="PS00028">
    <property type="entry name" value="ZINC_FINGER_C2H2_1"/>
    <property type="match status" value="2"/>
</dbReference>
<evidence type="ECO:0000256" key="3">
    <source>
        <dbReference type="ARBA" id="ARBA00022737"/>
    </source>
</evidence>
<evidence type="ECO:0000256" key="2">
    <source>
        <dbReference type="ARBA" id="ARBA00022723"/>
    </source>
</evidence>
<organism evidence="11 12">
    <name type="scientific">Mus spicilegus</name>
    <name type="common">Mound-building mouse</name>
    <dbReference type="NCBI Taxonomy" id="10103"/>
    <lineage>
        <taxon>Eukaryota</taxon>
        <taxon>Metazoa</taxon>
        <taxon>Chordata</taxon>
        <taxon>Craniata</taxon>
        <taxon>Vertebrata</taxon>
        <taxon>Euteleostomi</taxon>
        <taxon>Mammalia</taxon>
        <taxon>Eutheria</taxon>
        <taxon>Euarchontoglires</taxon>
        <taxon>Glires</taxon>
        <taxon>Rodentia</taxon>
        <taxon>Myomorpha</taxon>
        <taxon>Muroidea</taxon>
        <taxon>Muridae</taxon>
        <taxon>Murinae</taxon>
        <taxon>Mus</taxon>
        <taxon>Mus</taxon>
    </lineage>
</organism>
<keyword evidence="7" id="KW-0804">Transcription</keyword>
<comment type="subcellular location">
    <subcellularLocation>
        <location evidence="1">Nucleus</location>
    </subcellularLocation>
</comment>
<dbReference type="PROSITE" id="PS50157">
    <property type="entry name" value="ZINC_FINGER_C2H2_2"/>
    <property type="match status" value="2"/>
</dbReference>
<dbReference type="FunFam" id="3.30.160.60:FF:001671">
    <property type="entry name" value="Zinc finger protein 94"/>
    <property type="match status" value="1"/>
</dbReference>
<reference evidence="11" key="1">
    <citation type="submission" date="2025-08" db="UniProtKB">
        <authorList>
            <consortium name="Ensembl"/>
        </authorList>
    </citation>
    <scope>IDENTIFICATION</scope>
</reference>
<protein>
    <submittedName>
        <fullName evidence="11">Predicted gene, 21060</fullName>
    </submittedName>
</protein>
<evidence type="ECO:0000256" key="6">
    <source>
        <dbReference type="ARBA" id="ARBA00023015"/>
    </source>
</evidence>
<feature type="domain" description="C2H2-type" evidence="10">
    <location>
        <begin position="31"/>
        <end position="56"/>
    </location>
</feature>
<evidence type="ECO:0000313" key="12">
    <source>
        <dbReference type="Proteomes" id="UP000694415"/>
    </source>
</evidence>
<dbReference type="GO" id="GO:0005634">
    <property type="term" value="C:nucleus"/>
    <property type="evidence" value="ECO:0007669"/>
    <property type="project" value="UniProtKB-SubCell"/>
</dbReference>
<dbReference type="FunFam" id="3.30.160.60:FF:002970">
    <property type="entry name" value="Zinc finger protein"/>
    <property type="match status" value="1"/>
</dbReference>
<feature type="domain" description="C2H2-type" evidence="10">
    <location>
        <begin position="3"/>
        <end position="30"/>
    </location>
</feature>
<evidence type="ECO:0000256" key="4">
    <source>
        <dbReference type="ARBA" id="ARBA00022771"/>
    </source>
</evidence>
<keyword evidence="6" id="KW-0805">Transcription regulation</keyword>
<proteinExistence type="predicted"/>
<dbReference type="Ensembl" id="ENSMSIT00000001844.1">
    <property type="protein sequence ID" value="ENSMSIP00000001433.1"/>
    <property type="gene ID" value="ENSMSIG00000001414.1"/>
</dbReference>
<accession>A0A8C6MPD4</accession>
<sequence>KPYKCDQCGKDFGGHSRLKMHKIVHTGEKPYKCNQCGKAFVYHNTLQVHKRIHTGE</sequence>
<dbReference type="InterPro" id="IPR013087">
    <property type="entry name" value="Znf_C2H2_type"/>
</dbReference>
<dbReference type="InterPro" id="IPR050758">
    <property type="entry name" value="Znf_C2H2-type"/>
</dbReference>
<keyword evidence="4 9" id="KW-0863">Zinc-finger</keyword>
<dbReference type="Proteomes" id="UP000694415">
    <property type="component" value="Unplaced"/>
</dbReference>
<keyword evidence="2" id="KW-0479">Metal-binding</keyword>
<reference evidence="11" key="2">
    <citation type="submission" date="2025-09" db="UniProtKB">
        <authorList>
            <consortium name="Ensembl"/>
        </authorList>
    </citation>
    <scope>IDENTIFICATION</scope>
</reference>
<keyword evidence="12" id="KW-1185">Reference proteome</keyword>
<dbReference type="InterPro" id="IPR036236">
    <property type="entry name" value="Znf_C2H2_sf"/>
</dbReference>
<dbReference type="PANTHER" id="PTHR23234:SF10">
    <property type="entry name" value="RIKEN CDNA 6720489N17 GENE-RELATED"/>
    <property type="match status" value="1"/>
</dbReference>
<name>A0A8C6MPD4_MUSSI</name>